<dbReference type="PRINTS" id="PR00723">
    <property type="entry name" value="SUBTILISIN"/>
</dbReference>
<dbReference type="Pfam" id="PF00082">
    <property type="entry name" value="Peptidase_S8"/>
    <property type="match status" value="1"/>
</dbReference>
<gene>
    <name evidence="17" type="ORF">DFR76_108308</name>
</gene>
<feature type="active site" description="Charge relay system" evidence="11">
    <location>
        <position position="132"/>
    </location>
</feature>
<feature type="active site" description="Charge relay system" evidence="11">
    <location>
        <position position="101"/>
    </location>
</feature>
<dbReference type="Proteomes" id="UP000254869">
    <property type="component" value="Unassembled WGS sequence"/>
</dbReference>
<evidence type="ECO:0000256" key="15">
    <source>
        <dbReference type="SAM" id="SignalP"/>
    </source>
</evidence>
<sequence length="475" mass="48615">MTTRSFVRRGTAVALATAVTALSAVIGAPAAVAGGPPPINPGALPADGNPSPPEPTEPTNNPCTGTQSVNSPGHPPAQQFLGITDAWQFSRGAGQTVAVIDTGVARHPRLRDLSGGGDYVGTSDGTEDCDVHGTIVAGLIAAQPSDRDGFAGVAPDARIVSIRQTSELYRYKNTQVDPNDPKNGGGVGKTTTLAMAIRHAADMGARIINISEVACGPANLNDASVGAAVQYAAEVKDAVIVAAAGNADPGGGGGNQQCQGNSGMDPVNPTADPWNSLAVAVTPAWYDKYVLAVGSVDLNGQPSQFTVPGPWVGVSAPGEQIISLDPNGTGLANATIGRNGANPLRGTSFAVPYVSGVAALVRARFPELPAAEVVKRIEATAHRPPEGWNPWEGFGVIDPIAALTHSVDPKTVLEKKPSSITGRSMQLPVPVTPPPPDHTSRNVALIGTGVIGVLLVLGYLASFPIRRVFGVREDN</sequence>
<dbReference type="EMBL" id="QQBC01000008">
    <property type="protein sequence ID" value="RDI64475.1"/>
    <property type="molecule type" value="Genomic_DNA"/>
</dbReference>
<accession>A0A370I161</accession>
<evidence type="ECO:0000256" key="9">
    <source>
        <dbReference type="ARBA" id="ARBA00022989"/>
    </source>
</evidence>
<keyword evidence="7 11" id="KW-0378">Hydrolase</keyword>
<dbReference type="GO" id="GO:0016485">
    <property type="term" value="P:protein processing"/>
    <property type="evidence" value="ECO:0007669"/>
    <property type="project" value="TreeGrafter"/>
</dbReference>
<keyword evidence="9 14" id="KW-1133">Transmembrane helix</keyword>
<evidence type="ECO:0000256" key="1">
    <source>
        <dbReference type="ARBA" id="ARBA00004162"/>
    </source>
</evidence>
<reference evidence="17 18" key="1">
    <citation type="submission" date="2018-07" db="EMBL/GenBank/DDBJ databases">
        <title>Genomic Encyclopedia of Type Strains, Phase IV (KMG-IV): sequencing the most valuable type-strain genomes for metagenomic binning, comparative biology and taxonomic classification.</title>
        <authorList>
            <person name="Goeker M."/>
        </authorList>
    </citation>
    <scope>NUCLEOTIDE SEQUENCE [LARGE SCALE GENOMIC DNA]</scope>
    <source>
        <strain evidence="17 18">DSM 44290</strain>
    </source>
</reference>
<comment type="similarity">
    <text evidence="2 11 12">Belongs to the peptidase S8 family.</text>
</comment>
<dbReference type="Gene3D" id="3.40.50.200">
    <property type="entry name" value="Peptidase S8/S53 domain"/>
    <property type="match status" value="1"/>
</dbReference>
<keyword evidence="3" id="KW-1003">Cell membrane</keyword>
<dbReference type="GO" id="GO:0004252">
    <property type="term" value="F:serine-type endopeptidase activity"/>
    <property type="evidence" value="ECO:0007669"/>
    <property type="project" value="UniProtKB-UniRule"/>
</dbReference>
<dbReference type="InterPro" id="IPR023828">
    <property type="entry name" value="Peptidase_S8_Ser-AS"/>
</dbReference>
<keyword evidence="6 15" id="KW-0732">Signal</keyword>
<evidence type="ECO:0000256" key="12">
    <source>
        <dbReference type="RuleBase" id="RU003355"/>
    </source>
</evidence>
<evidence type="ECO:0000256" key="14">
    <source>
        <dbReference type="SAM" id="Phobius"/>
    </source>
</evidence>
<evidence type="ECO:0000259" key="16">
    <source>
        <dbReference type="Pfam" id="PF00082"/>
    </source>
</evidence>
<keyword evidence="10 14" id="KW-0472">Membrane</keyword>
<dbReference type="PROSITE" id="PS00137">
    <property type="entry name" value="SUBTILASE_HIS"/>
    <property type="match status" value="1"/>
</dbReference>
<feature type="region of interest" description="Disordered" evidence="13">
    <location>
        <begin position="417"/>
        <end position="436"/>
    </location>
</feature>
<organism evidence="17 18">
    <name type="scientific">Nocardia pseudobrasiliensis</name>
    <dbReference type="NCBI Taxonomy" id="45979"/>
    <lineage>
        <taxon>Bacteria</taxon>
        <taxon>Bacillati</taxon>
        <taxon>Actinomycetota</taxon>
        <taxon>Actinomycetes</taxon>
        <taxon>Mycobacteriales</taxon>
        <taxon>Nocardiaceae</taxon>
        <taxon>Nocardia</taxon>
    </lineage>
</organism>
<evidence type="ECO:0000256" key="4">
    <source>
        <dbReference type="ARBA" id="ARBA00022670"/>
    </source>
</evidence>
<evidence type="ECO:0000256" key="3">
    <source>
        <dbReference type="ARBA" id="ARBA00022475"/>
    </source>
</evidence>
<dbReference type="InterPro" id="IPR022398">
    <property type="entry name" value="Peptidase_S8_His-AS"/>
</dbReference>
<evidence type="ECO:0000256" key="13">
    <source>
        <dbReference type="SAM" id="MobiDB-lite"/>
    </source>
</evidence>
<evidence type="ECO:0000256" key="10">
    <source>
        <dbReference type="ARBA" id="ARBA00023136"/>
    </source>
</evidence>
<dbReference type="STRING" id="1210086.GCA_001613105_06841"/>
<keyword evidence="5 14" id="KW-0812">Transmembrane</keyword>
<evidence type="ECO:0000313" key="17">
    <source>
        <dbReference type="EMBL" id="RDI64475.1"/>
    </source>
</evidence>
<evidence type="ECO:0000313" key="18">
    <source>
        <dbReference type="Proteomes" id="UP000254869"/>
    </source>
</evidence>
<protein>
    <submittedName>
        <fullName evidence="17">Membrane-anchored mycosin MYCP</fullName>
    </submittedName>
</protein>
<feature type="region of interest" description="Disordered" evidence="13">
    <location>
        <begin position="37"/>
        <end position="79"/>
    </location>
</feature>
<dbReference type="PROSITE" id="PS00138">
    <property type="entry name" value="SUBTILASE_SER"/>
    <property type="match status" value="1"/>
</dbReference>
<feature type="transmembrane region" description="Helical" evidence="14">
    <location>
        <begin position="443"/>
        <end position="462"/>
    </location>
</feature>
<feature type="active site" description="Charge relay system" evidence="11">
    <location>
        <position position="348"/>
    </location>
</feature>
<dbReference type="RefSeq" id="WP_068006509.1">
    <property type="nucleotide sequence ID" value="NZ_QQBC01000008.1"/>
</dbReference>
<keyword evidence="8 11" id="KW-0720">Serine protease</keyword>
<comment type="subcellular location">
    <subcellularLocation>
        <location evidence="1">Cell membrane</location>
        <topology evidence="1">Single-pass membrane protein</topology>
    </subcellularLocation>
</comment>
<dbReference type="PANTHER" id="PTHR42884:SF14">
    <property type="entry name" value="NEUROENDOCRINE CONVERTASE 1"/>
    <property type="match status" value="1"/>
</dbReference>
<dbReference type="InterPro" id="IPR023834">
    <property type="entry name" value="T7SS_pept_S8A_mycosin"/>
</dbReference>
<name>A0A370I161_9NOCA</name>
<feature type="signal peptide" evidence="15">
    <location>
        <begin position="1"/>
        <end position="30"/>
    </location>
</feature>
<evidence type="ECO:0000256" key="5">
    <source>
        <dbReference type="ARBA" id="ARBA00022692"/>
    </source>
</evidence>
<evidence type="ECO:0000256" key="8">
    <source>
        <dbReference type="ARBA" id="ARBA00022825"/>
    </source>
</evidence>
<keyword evidence="18" id="KW-1185">Reference proteome</keyword>
<dbReference type="PROSITE" id="PS00136">
    <property type="entry name" value="SUBTILASE_ASP"/>
    <property type="match status" value="1"/>
</dbReference>
<comment type="caution">
    <text evidence="17">The sequence shown here is derived from an EMBL/GenBank/DDBJ whole genome shotgun (WGS) entry which is preliminary data.</text>
</comment>
<proteinExistence type="inferred from homology"/>
<dbReference type="InterPro" id="IPR023827">
    <property type="entry name" value="Peptidase_S8_Asp-AS"/>
</dbReference>
<dbReference type="SUPFAM" id="SSF52743">
    <property type="entry name" value="Subtilisin-like"/>
    <property type="match status" value="1"/>
</dbReference>
<dbReference type="GO" id="GO:0005886">
    <property type="term" value="C:plasma membrane"/>
    <property type="evidence" value="ECO:0007669"/>
    <property type="project" value="UniProtKB-SubCell"/>
</dbReference>
<dbReference type="InterPro" id="IPR015500">
    <property type="entry name" value="Peptidase_S8_subtilisin-rel"/>
</dbReference>
<evidence type="ECO:0000256" key="2">
    <source>
        <dbReference type="ARBA" id="ARBA00011073"/>
    </source>
</evidence>
<evidence type="ECO:0000256" key="6">
    <source>
        <dbReference type="ARBA" id="ARBA00022729"/>
    </source>
</evidence>
<dbReference type="PANTHER" id="PTHR42884">
    <property type="entry name" value="PROPROTEIN CONVERTASE SUBTILISIN/KEXIN-RELATED"/>
    <property type="match status" value="1"/>
</dbReference>
<dbReference type="InterPro" id="IPR000209">
    <property type="entry name" value="Peptidase_S8/S53_dom"/>
</dbReference>
<dbReference type="AlphaFoldDB" id="A0A370I161"/>
<feature type="domain" description="Peptidase S8/S53" evidence="16">
    <location>
        <begin position="92"/>
        <end position="395"/>
    </location>
</feature>
<dbReference type="InterPro" id="IPR036852">
    <property type="entry name" value="Peptidase_S8/S53_dom_sf"/>
</dbReference>
<dbReference type="NCBIfam" id="TIGR03921">
    <property type="entry name" value="T7SS_mycosin"/>
    <property type="match status" value="1"/>
</dbReference>
<dbReference type="PROSITE" id="PS51892">
    <property type="entry name" value="SUBTILASE"/>
    <property type="match status" value="1"/>
</dbReference>
<evidence type="ECO:0000256" key="7">
    <source>
        <dbReference type="ARBA" id="ARBA00022801"/>
    </source>
</evidence>
<evidence type="ECO:0000256" key="11">
    <source>
        <dbReference type="PROSITE-ProRule" id="PRU01240"/>
    </source>
</evidence>
<feature type="chain" id="PRO_5016786103" evidence="15">
    <location>
        <begin position="31"/>
        <end position="475"/>
    </location>
</feature>
<keyword evidence="4 11" id="KW-0645">Protease</keyword>